<dbReference type="PANTHER" id="PTHR33562">
    <property type="entry name" value="ATILLA, ISOFORM B-RELATED-RELATED"/>
    <property type="match status" value="1"/>
</dbReference>
<evidence type="ECO:0000256" key="4">
    <source>
        <dbReference type="ARBA" id="ARBA00022729"/>
    </source>
</evidence>
<dbReference type="EMBL" id="JAVRBK010000007">
    <property type="protein sequence ID" value="KAK5641898.1"/>
    <property type="molecule type" value="Genomic_DNA"/>
</dbReference>
<dbReference type="GO" id="GO:0098552">
    <property type="term" value="C:side of membrane"/>
    <property type="evidence" value="ECO:0007669"/>
    <property type="project" value="UniProtKB-KW"/>
</dbReference>
<accession>A0AAN7VAH2</accession>
<gene>
    <name evidence="10" type="ORF">RI129_010445</name>
</gene>
<comment type="subcellular location">
    <subcellularLocation>
        <location evidence="1">Membrane</location>
        <topology evidence="1">Lipid-anchor</topology>
        <topology evidence="1">GPI-anchor</topology>
    </subcellularLocation>
</comment>
<name>A0AAN7VAH2_9COLE</name>
<feature type="chain" id="PRO_5042904170" description="Protein sleepless" evidence="9">
    <location>
        <begin position="22"/>
        <end position="112"/>
    </location>
</feature>
<dbReference type="InterPro" id="IPR031424">
    <property type="entry name" value="QVR-like"/>
</dbReference>
<dbReference type="GO" id="GO:0032222">
    <property type="term" value="P:regulation of synaptic transmission, cholinergic"/>
    <property type="evidence" value="ECO:0007669"/>
    <property type="project" value="InterPro"/>
</dbReference>
<keyword evidence="4 9" id="KW-0732">Signal</keyword>
<keyword evidence="8" id="KW-0449">Lipoprotein</keyword>
<evidence type="ECO:0000256" key="1">
    <source>
        <dbReference type="ARBA" id="ARBA00004589"/>
    </source>
</evidence>
<keyword evidence="6" id="KW-0472">Membrane</keyword>
<evidence type="ECO:0000256" key="7">
    <source>
        <dbReference type="ARBA" id="ARBA00023180"/>
    </source>
</evidence>
<keyword evidence="3" id="KW-0812">Transmembrane</keyword>
<evidence type="ECO:0000256" key="2">
    <source>
        <dbReference type="ARBA" id="ARBA00022622"/>
    </source>
</evidence>
<organism evidence="10 11">
    <name type="scientific">Pyrocoelia pectoralis</name>
    <dbReference type="NCBI Taxonomy" id="417401"/>
    <lineage>
        <taxon>Eukaryota</taxon>
        <taxon>Metazoa</taxon>
        <taxon>Ecdysozoa</taxon>
        <taxon>Arthropoda</taxon>
        <taxon>Hexapoda</taxon>
        <taxon>Insecta</taxon>
        <taxon>Pterygota</taxon>
        <taxon>Neoptera</taxon>
        <taxon>Endopterygota</taxon>
        <taxon>Coleoptera</taxon>
        <taxon>Polyphaga</taxon>
        <taxon>Elateriformia</taxon>
        <taxon>Elateroidea</taxon>
        <taxon>Lampyridae</taxon>
        <taxon>Lampyrinae</taxon>
        <taxon>Pyrocoelia</taxon>
    </lineage>
</organism>
<keyword evidence="2" id="KW-0336">GPI-anchor</keyword>
<dbReference type="Pfam" id="PF17064">
    <property type="entry name" value="QVR"/>
    <property type="match status" value="1"/>
</dbReference>
<evidence type="ECO:0000256" key="6">
    <source>
        <dbReference type="ARBA" id="ARBA00023136"/>
    </source>
</evidence>
<comment type="caution">
    <text evidence="10">The sequence shown here is derived from an EMBL/GenBank/DDBJ whole genome shotgun (WGS) entry which is preliminary data.</text>
</comment>
<feature type="signal peptide" evidence="9">
    <location>
        <begin position="1"/>
        <end position="21"/>
    </location>
</feature>
<protein>
    <recommendedName>
        <fullName evidence="12">Protein sleepless</fullName>
    </recommendedName>
</protein>
<evidence type="ECO:0000256" key="3">
    <source>
        <dbReference type="ARBA" id="ARBA00022692"/>
    </source>
</evidence>
<dbReference type="PANTHER" id="PTHR33562:SF2">
    <property type="entry name" value="PROTEIN QUIVER"/>
    <property type="match status" value="1"/>
</dbReference>
<proteinExistence type="predicted"/>
<dbReference type="GO" id="GO:0030431">
    <property type="term" value="P:sleep"/>
    <property type="evidence" value="ECO:0007669"/>
    <property type="project" value="InterPro"/>
</dbReference>
<evidence type="ECO:0000256" key="5">
    <source>
        <dbReference type="ARBA" id="ARBA00022989"/>
    </source>
</evidence>
<evidence type="ECO:0000256" key="8">
    <source>
        <dbReference type="ARBA" id="ARBA00023288"/>
    </source>
</evidence>
<evidence type="ECO:0000313" key="10">
    <source>
        <dbReference type="EMBL" id="KAK5641898.1"/>
    </source>
</evidence>
<sequence length="112" mass="12935">MNLKFTFSLLMLLFSLHSAHSIKCWDCRSDFDPKCGHPFDNSTFPITDCNFIDTFQGKSKGCRIMKKKENDIWIYNRSCAPPEEPQFDSERALCSNSNVECHTCYKNGCNSF</sequence>
<keyword evidence="7" id="KW-0325">Glycoprotein</keyword>
<evidence type="ECO:0008006" key="12">
    <source>
        <dbReference type="Google" id="ProtNLM"/>
    </source>
</evidence>
<dbReference type="AlphaFoldDB" id="A0AAN7VAH2"/>
<dbReference type="Proteomes" id="UP001329430">
    <property type="component" value="Chromosome 7"/>
</dbReference>
<keyword evidence="5" id="KW-1133">Transmembrane helix</keyword>
<evidence type="ECO:0000313" key="11">
    <source>
        <dbReference type="Proteomes" id="UP001329430"/>
    </source>
</evidence>
<evidence type="ECO:0000256" key="9">
    <source>
        <dbReference type="SAM" id="SignalP"/>
    </source>
</evidence>
<dbReference type="InterPro" id="IPR050975">
    <property type="entry name" value="Sleep_regulator"/>
</dbReference>
<keyword evidence="11" id="KW-1185">Reference proteome</keyword>
<reference evidence="10 11" key="1">
    <citation type="journal article" date="2024" name="Insects">
        <title>An Improved Chromosome-Level Genome Assembly of the Firefly Pyrocoelia pectoralis.</title>
        <authorList>
            <person name="Fu X."/>
            <person name="Meyer-Rochow V.B."/>
            <person name="Ballantyne L."/>
            <person name="Zhu X."/>
        </authorList>
    </citation>
    <scope>NUCLEOTIDE SEQUENCE [LARGE SCALE GENOMIC DNA]</scope>
    <source>
        <strain evidence="10">XCY_ONT2</strain>
    </source>
</reference>